<dbReference type="Gene3D" id="3.40.50.970">
    <property type="match status" value="1"/>
</dbReference>
<sequence>MAQRETLSGLHIDWQKLKTMYYYMVLSRKLDERMWILNRQGKAPFVISCQGQEGAQAGVAMALDPSVDWIAPYYRDLGVVLAFGMTPREVMLGLLAKKDDPSSGGRQMPAHYGHRAKRIFTGSSPVTTQVTHAAGLALAIKLRHQPGIAAVFLGEGSTSQGEFHEALNFAAVHKLPLIVVVENNGYAISVPQAHQMAVLNVADKAQGYGIPGVVVQGSDPLAVYEATLAARERALRGEGPTLIEAKTHRYTPHSSDDDDKTYRPEGELAREKADDPLVVFRQWLTDQGQWDDQQEQELLHQVRQIVDDATDYALNAEDPDPKTLMDHVYFSPPSS</sequence>
<dbReference type="Pfam" id="PF00676">
    <property type="entry name" value="E1_dh"/>
    <property type="match status" value="1"/>
</dbReference>
<proteinExistence type="inferred from homology"/>
<feature type="domain" description="Dehydrogenase E1 component" evidence="5">
    <location>
        <begin position="23"/>
        <end position="321"/>
    </location>
</feature>
<dbReference type="EC" id="1.2.4.4" evidence="4"/>
<evidence type="ECO:0000256" key="3">
    <source>
        <dbReference type="ARBA" id="ARBA00023052"/>
    </source>
</evidence>
<dbReference type="InterPro" id="IPR050771">
    <property type="entry name" value="Alpha-ketoacid_DH_E1_comp"/>
</dbReference>
<comment type="catalytic activity">
    <reaction evidence="4">
        <text>N(6)-[(R)-lipoyl]-L-lysyl-[protein] + 3-methyl-2-oxobutanoate + H(+) = N(6)-[(R)-S(8)-2-methylpropanoyldihydrolipoyl]-L-lysyl-[protein] + CO2</text>
        <dbReference type="Rhea" id="RHEA:13457"/>
        <dbReference type="Rhea" id="RHEA-COMP:10474"/>
        <dbReference type="Rhea" id="RHEA-COMP:10497"/>
        <dbReference type="ChEBI" id="CHEBI:11851"/>
        <dbReference type="ChEBI" id="CHEBI:15378"/>
        <dbReference type="ChEBI" id="CHEBI:16526"/>
        <dbReference type="ChEBI" id="CHEBI:83099"/>
        <dbReference type="ChEBI" id="CHEBI:83142"/>
        <dbReference type="EC" id="1.2.4.4"/>
    </reaction>
</comment>
<comment type="similarity">
    <text evidence="4">Belongs to the BCKDHA family.</text>
</comment>
<gene>
    <name evidence="6" type="ORF">C7B47_10115</name>
</gene>
<dbReference type="PANTHER" id="PTHR43380:SF1">
    <property type="entry name" value="2-OXOISOVALERATE DEHYDROGENASE SUBUNIT ALPHA, MITOCHONDRIAL"/>
    <property type="match status" value="1"/>
</dbReference>
<dbReference type="AlphaFoldDB" id="A0A2T2WWP8"/>
<keyword evidence="2 4" id="KW-0560">Oxidoreductase</keyword>
<comment type="caution">
    <text evidence="6">The sequence shown here is derived from an EMBL/GenBank/DDBJ whole genome shotgun (WGS) entry which is preliminary data.</text>
</comment>
<comment type="function">
    <text evidence="4">The branched-chain alpha-keto dehydrogenase complex catalyzes the overall conversion of alpha-keto acids to acyl-CoA and CO(2). It contains multiple copies of three enzymatic components: branched-chain alpha-keto acid decarboxylase (E1), lipoamide acyltransferase (E2) and lipoamide dehydrogenase (E3).</text>
</comment>
<protein>
    <recommendedName>
        <fullName evidence="4">2-oxoisovalerate dehydrogenase subunit alpha</fullName>
        <ecNumber evidence="4">1.2.4.4</ecNumber>
    </recommendedName>
    <alternativeName>
        <fullName evidence="4">Branched-chain alpha-keto acid dehydrogenase E1 component alpha chain</fullName>
    </alternativeName>
</protein>
<evidence type="ECO:0000313" key="6">
    <source>
        <dbReference type="EMBL" id="PSR26670.1"/>
    </source>
</evidence>
<comment type="cofactor">
    <cofactor evidence="1 4">
        <name>thiamine diphosphate</name>
        <dbReference type="ChEBI" id="CHEBI:58937"/>
    </cofactor>
</comment>
<dbReference type="SUPFAM" id="SSF52518">
    <property type="entry name" value="Thiamin diphosphate-binding fold (THDP-binding)"/>
    <property type="match status" value="1"/>
</dbReference>
<evidence type="ECO:0000256" key="1">
    <source>
        <dbReference type="ARBA" id="ARBA00001964"/>
    </source>
</evidence>
<name>A0A2T2WWP8_SULTH</name>
<evidence type="ECO:0000256" key="4">
    <source>
        <dbReference type="RuleBase" id="RU365014"/>
    </source>
</evidence>
<evidence type="ECO:0000256" key="2">
    <source>
        <dbReference type="ARBA" id="ARBA00023002"/>
    </source>
</evidence>
<dbReference type="InterPro" id="IPR001017">
    <property type="entry name" value="DH_E1"/>
</dbReference>
<keyword evidence="3 4" id="KW-0786">Thiamine pyrophosphate</keyword>
<evidence type="ECO:0000313" key="7">
    <source>
        <dbReference type="Proteomes" id="UP000242705"/>
    </source>
</evidence>
<dbReference type="GO" id="GO:0009083">
    <property type="term" value="P:branched-chain amino acid catabolic process"/>
    <property type="evidence" value="ECO:0007669"/>
    <property type="project" value="TreeGrafter"/>
</dbReference>
<dbReference type="EMBL" id="PXYX01000020">
    <property type="protein sequence ID" value="PSR26670.1"/>
    <property type="molecule type" value="Genomic_DNA"/>
</dbReference>
<dbReference type="CDD" id="cd02000">
    <property type="entry name" value="TPP_E1_PDC_ADC_BCADC"/>
    <property type="match status" value="1"/>
</dbReference>
<reference evidence="6 7" key="1">
    <citation type="journal article" date="2014" name="BMC Genomics">
        <title>Comparison of environmental and isolate Sulfobacillus genomes reveals diverse carbon, sulfur, nitrogen, and hydrogen metabolisms.</title>
        <authorList>
            <person name="Justice N.B."/>
            <person name="Norman A."/>
            <person name="Brown C.T."/>
            <person name="Singh A."/>
            <person name="Thomas B.C."/>
            <person name="Banfield J.F."/>
        </authorList>
    </citation>
    <scope>NUCLEOTIDE SEQUENCE [LARGE SCALE GENOMIC DNA]</scope>
    <source>
        <strain evidence="6">AMDSBA5</strain>
    </source>
</reference>
<dbReference type="InterPro" id="IPR029061">
    <property type="entry name" value="THDP-binding"/>
</dbReference>
<dbReference type="PANTHER" id="PTHR43380">
    <property type="entry name" value="2-OXOISOVALERATE DEHYDROGENASE SUBUNIT ALPHA, MITOCHONDRIAL"/>
    <property type="match status" value="1"/>
</dbReference>
<dbReference type="GO" id="GO:0003863">
    <property type="term" value="F:branched-chain 2-oxo acid dehydrogenase activity"/>
    <property type="evidence" value="ECO:0007669"/>
    <property type="project" value="UniProtKB-EC"/>
</dbReference>
<accession>A0A2T2WWP8</accession>
<evidence type="ECO:0000259" key="5">
    <source>
        <dbReference type="Pfam" id="PF00676"/>
    </source>
</evidence>
<organism evidence="6 7">
    <name type="scientific">Sulfobacillus thermosulfidooxidans</name>
    <dbReference type="NCBI Taxonomy" id="28034"/>
    <lineage>
        <taxon>Bacteria</taxon>
        <taxon>Bacillati</taxon>
        <taxon>Bacillota</taxon>
        <taxon>Clostridia</taxon>
        <taxon>Eubacteriales</taxon>
        <taxon>Clostridiales Family XVII. Incertae Sedis</taxon>
        <taxon>Sulfobacillus</taxon>
    </lineage>
</organism>
<dbReference type="Proteomes" id="UP000242705">
    <property type="component" value="Unassembled WGS sequence"/>
</dbReference>